<evidence type="ECO:0000256" key="4">
    <source>
        <dbReference type="ARBA" id="ARBA00022605"/>
    </source>
</evidence>
<dbReference type="GO" id="GO:0005829">
    <property type="term" value="C:cytosol"/>
    <property type="evidence" value="ECO:0007669"/>
    <property type="project" value="TreeGrafter"/>
</dbReference>
<comment type="caution">
    <text evidence="12">Lacks conserved residue(s) required for the propagation of feature annotation.</text>
</comment>
<keyword evidence="11 12" id="KW-0511">Multifunctional enzyme</keyword>
<evidence type="ECO:0000313" key="16">
    <source>
        <dbReference type="Proteomes" id="UP000231632"/>
    </source>
</evidence>
<dbReference type="GO" id="GO:0004477">
    <property type="term" value="F:methenyltetrahydrofolate cyclohydrolase activity"/>
    <property type="evidence" value="ECO:0007669"/>
    <property type="project" value="UniProtKB-UniRule"/>
</dbReference>
<dbReference type="GO" id="GO:0006164">
    <property type="term" value="P:purine nucleotide biosynthetic process"/>
    <property type="evidence" value="ECO:0007669"/>
    <property type="project" value="UniProtKB-KW"/>
</dbReference>
<name>A0A1L8CME2_9PROT</name>
<evidence type="ECO:0000256" key="7">
    <source>
        <dbReference type="ARBA" id="ARBA00022857"/>
    </source>
</evidence>
<dbReference type="PANTHER" id="PTHR48099:SF5">
    <property type="entry name" value="C-1-TETRAHYDROFOLATE SYNTHASE, CYTOPLASMIC"/>
    <property type="match status" value="1"/>
</dbReference>
<dbReference type="HAMAP" id="MF_01576">
    <property type="entry name" value="THF_DHG_CYH"/>
    <property type="match status" value="1"/>
</dbReference>
<dbReference type="Gene3D" id="3.40.50.720">
    <property type="entry name" value="NAD(P)-binding Rossmann-like Domain"/>
    <property type="match status" value="1"/>
</dbReference>
<dbReference type="Gene3D" id="3.40.50.10860">
    <property type="entry name" value="Leucine Dehydrogenase, chain A, domain 1"/>
    <property type="match status" value="1"/>
</dbReference>
<dbReference type="STRING" id="1921010.MMIC_P1039"/>
<keyword evidence="6 12" id="KW-0378">Hydrolase</keyword>
<dbReference type="NCBIfam" id="NF010783">
    <property type="entry name" value="PRK14186.1"/>
    <property type="match status" value="1"/>
</dbReference>
<keyword evidence="8 12" id="KW-0560">Oxidoreductase</keyword>
<dbReference type="InterPro" id="IPR020867">
    <property type="entry name" value="THF_DH/CycHdrlase_CS"/>
</dbReference>
<dbReference type="FunFam" id="3.40.50.10860:FF:000005">
    <property type="entry name" value="C-1-tetrahydrofolate synthase, cytoplasmic, putative"/>
    <property type="match status" value="1"/>
</dbReference>
<dbReference type="PANTHER" id="PTHR48099">
    <property type="entry name" value="C-1-TETRAHYDROFOLATE SYNTHASE, CYTOPLASMIC-RELATED"/>
    <property type="match status" value="1"/>
</dbReference>
<evidence type="ECO:0000256" key="8">
    <source>
        <dbReference type="ARBA" id="ARBA00023002"/>
    </source>
</evidence>
<dbReference type="Proteomes" id="UP000231632">
    <property type="component" value="Unassembled WGS sequence"/>
</dbReference>
<comment type="catalytic activity">
    <reaction evidence="12">
        <text>(6R)-5,10-methenyltetrahydrofolate + H2O = (6R)-10-formyltetrahydrofolate + H(+)</text>
        <dbReference type="Rhea" id="RHEA:23700"/>
        <dbReference type="ChEBI" id="CHEBI:15377"/>
        <dbReference type="ChEBI" id="CHEBI:15378"/>
        <dbReference type="ChEBI" id="CHEBI:57455"/>
        <dbReference type="ChEBI" id="CHEBI:195366"/>
        <dbReference type="EC" id="3.5.4.9"/>
    </reaction>
</comment>
<evidence type="ECO:0000256" key="11">
    <source>
        <dbReference type="ARBA" id="ARBA00023268"/>
    </source>
</evidence>
<keyword evidence="5 12" id="KW-0658">Purine biosynthesis</keyword>
<dbReference type="Pfam" id="PF02882">
    <property type="entry name" value="THF_DHG_CYH_C"/>
    <property type="match status" value="1"/>
</dbReference>
<keyword evidence="16" id="KW-1185">Reference proteome</keyword>
<evidence type="ECO:0000259" key="14">
    <source>
        <dbReference type="Pfam" id="PF02882"/>
    </source>
</evidence>
<evidence type="ECO:0000256" key="2">
    <source>
        <dbReference type="ARBA" id="ARBA00011738"/>
    </source>
</evidence>
<keyword evidence="9 12" id="KW-0368">Histidine biosynthesis</keyword>
<dbReference type="InterPro" id="IPR020630">
    <property type="entry name" value="THF_DH/CycHdrlase_cat_dom"/>
</dbReference>
<comment type="subunit">
    <text evidence="2 12">Homodimer.</text>
</comment>
<dbReference type="EC" id="1.5.1.5" evidence="12"/>
<feature type="domain" description="Tetrahydrofolate dehydrogenase/cyclohydrolase catalytic" evidence="13">
    <location>
        <begin position="13"/>
        <end position="128"/>
    </location>
</feature>
<organism evidence="15 16">
    <name type="scientific">Mariprofundus micogutta</name>
    <dbReference type="NCBI Taxonomy" id="1921010"/>
    <lineage>
        <taxon>Bacteria</taxon>
        <taxon>Pseudomonadati</taxon>
        <taxon>Pseudomonadota</taxon>
        <taxon>Candidatius Mariprofundia</taxon>
        <taxon>Mariprofundales</taxon>
        <taxon>Mariprofundaceae</taxon>
        <taxon>Mariprofundus</taxon>
    </lineage>
</organism>
<protein>
    <recommendedName>
        <fullName evidence="12">Bifunctional protein FolD</fullName>
    </recommendedName>
    <domain>
        <recommendedName>
            <fullName evidence="12">Methylenetetrahydrofolate dehydrogenase</fullName>
            <ecNumber evidence="12">1.5.1.5</ecNumber>
        </recommendedName>
    </domain>
    <domain>
        <recommendedName>
            <fullName evidence="12">Methenyltetrahydrofolate cyclohydrolase</fullName>
            <ecNumber evidence="12">3.5.4.9</ecNumber>
        </recommendedName>
    </domain>
</protein>
<accession>A0A1L8CME2</accession>
<dbReference type="EMBL" id="BDFD01000007">
    <property type="protein sequence ID" value="GAV20077.1"/>
    <property type="molecule type" value="Genomic_DNA"/>
</dbReference>
<feature type="domain" description="Tetrahydrofolate dehydrogenase/cyclohydrolase NAD(P)-binding" evidence="14">
    <location>
        <begin position="147"/>
        <end position="289"/>
    </location>
</feature>
<comment type="function">
    <text evidence="12">Catalyzes the oxidation of 5,10-methylenetetrahydrofolate to 5,10-methenyltetrahydrofolate and then the hydrolysis of 5,10-methenyltetrahydrofolate to 10-formyltetrahydrofolate.</text>
</comment>
<sequence>MRSHMNSSTAKILDGKALAARMREEIRLEADQLASKHGRKPGLAVIIVGNDPASHVYVKNKKIGCEKAGIHSFSHELSADTSQQHLLGLITELNNDPKVDGILVQLPVPDHINSEVILEAIDPGKDVDGFHPYNVGRLASRKPALRSCTPYGCMKLLEETGIDLHGKECVIVGASNIVGRPMALELLLVGATVTVTHRFSKNLRSHIERAEIIIAAAGKQGLIQGEWIKPGAIVVDVGIHRREDGSLTGDVEFEEASKNAGWITPVPGGVGPMTITMLLANTVQAFKTHVGD</sequence>
<dbReference type="InterPro" id="IPR046346">
    <property type="entry name" value="Aminoacid_DH-like_N_sf"/>
</dbReference>
<dbReference type="EC" id="3.5.4.9" evidence="12"/>
<keyword evidence="3 12" id="KW-0554">One-carbon metabolism</keyword>
<dbReference type="PRINTS" id="PR00085">
    <property type="entry name" value="THFDHDRGNASE"/>
</dbReference>
<feature type="binding site" evidence="12">
    <location>
        <begin position="173"/>
        <end position="175"/>
    </location>
    <ligand>
        <name>NADP(+)</name>
        <dbReference type="ChEBI" id="CHEBI:58349"/>
    </ligand>
</feature>
<evidence type="ECO:0000259" key="13">
    <source>
        <dbReference type="Pfam" id="PF00763"/>
    </source>
</evidence>
<comment type="similarity">
    <text evidence="12">Belongs to the tetrahydrofolate dehydrogenase/cyclohydrolase family.</text>
</comment>
<dbReference type="GO" id="GO:0035999">
    <property type="term" value="P:tetrahydrofolate interconversion"/>
    <property type="evidence" value="ECO:0007669"/>
    <property type="project" value="UniProtKB-UniRule"/>
</dbReference>
<dbReference type="NCBIfam" id="NF008058">
    <property type="entry name" value="PRK10792.1"/>
    <property type="match status" value="1"/>
</dbReference>
<evidence type="ECO:0000256" key="12">
    <source>
        <dbReference type="HAMAP-Rule" id="MF_01576"/>
    </source>
</evidence>
<dbReference type="SUPFAM" id="SSF51735">
    <property type="entry name" value="NAD(P)-binding Rossmann-fold domains"/>
    <property type="match status" value="1"/>
</dbReference>
<evidence type="ECO:0000256" key="5">
    <source>
        <dbReference type="ARBA" id="ARBA00022755"/>
    </source>
</evidence>
<comment type="catalytic activity">
    <reaction evidence="12">
        <text>(6R)-5,10-methylene-5,6,7,8-tetrahydrofolate + NADP(+) = (6R)-5,10-methenyltetrahydrofolate + NADPH</text>
        <dbReference type="Rhea" id="RHEA:22812"/>
        <dbReference type="ChEBI" id="CHEBI:15636"/>
        <dbReference type="ChEBI" id="CHEBI:57455"/>
        <dbReference type="ChEBI" id="CHEBI:57783"/>
        <dbReference type="ChEBI" id="CHEBI:58349"/>
        <dbReference type="EC" id="1.5.1.5"/>
    </reaction>
</comment>
<evidence type="ECO:0000256" key="10">
    <source>
        <dbReference type="ARBA" id="ARBA00023167"/>
    </source>
</evidence>
<keyword evidence="4 12" id="KW-0028">Amino-acid biosynthesis</keyword>
<dbReference type="GO" id="GO:0000105">
    <property type="term" value="P:L-histidine biosynthetic process"/>
    <property type="evidence" value="ECO:0007669"/>
    <property type="project" value="UniProtKB-KW"/>
</dbReference>
<evidence type="ECO:0000256" key="1">
    <source>
        <dbReference type="ARBA" id="ARBA00004777"/>
    </source>
</evidence>
<dbReference type="InterPro" id="IPR036291">
    <property type="entry name" value="NAD(P)-bd_dom_sf"/>
</dbReference>
<evidence type="ECO:0000256" key="9">
    <source>
        <dbReference type="ARBA" id="ARBA00023102"/>
    </source>
</evidence>
<dbReference type="FunFam" id="3.40.50.720:FF:000006">
    <property type="entry name" value="Bifunctional protein FolD"/>
    <property type="match status" value="1"/>
</dbReference>
<dbReference type="CDD" id="cd01080">
    <property type="entry name" value="NAD_bind_m-THF_DH_Cyclohyd"/>
    <property type="match status" value="1"/>
</dbReference>
<feature type="binding site" evidence="12">
    <location>
        <position position="239"/>
    </location>
    <ligand>
        <name>NADP(+)</name>
        <dbReference type="ChEBI" id="CHEBI:58349"/>
    </ligand>
</feature>
<dbReference type="GO" id="GO:0009086">
    <property type="term" value="P:methionine biosynthetic process"/>
    <property type="evidence" value="ECO:0007669"/>
    <property type="project" value="UniProtKB-KW"/>
</dbReference>
<dbReference type="PROSITE" id="PS00767">
    <property type="entry name" value="THF_DHG_CYH_2"/>
    <property type="match status" value="1"/>
</dbReference>
<dbReference type="UniPathway" id="UPA00193"/>
<dbReference type="InterPro" id="IPR020631">
    <property type="entry name" value="THF_DH/CycHdrlase_NAD-bd_dom"/>
</dbReference>
<proteinExistence type="inferred from homology"/>
<dbReference type="InterPro" id="IPR000672">
    <property type="entry name" value="THF_DH/CycHdrlase"/>
</dbReference>
<gene>
    <name evidence="12" type="primary">folD</name>
    <name evidence="15" type="ORF">MMIC_P1039</name>
</gene>
<dbReference type="GO" id="GO:0004488">
    <property type="term" value="F:methylenetetrahydrofolate dehydrogenase (NADP+) activity"/>
    <property type="evidence" value="ECO:0007669"/>
    <property type="project" value="UniProtKB-UniRule"/>
</dbReference>
<evidence type="ECO:0000313" key="15">
    <source>
        <dbReference type="EMBL" id="GAV20077.1"/>
    </source>
</evidence>
<keyword evidence="7 12" id="KW-0521">NADP</keyword>
<dbReference type="Pfam" id="PF00763">
    <property type="entry name" value="THF_DHG_CYH"/>
    <property type="match status" value="1"/>
</dbReference>
<dbReference type="SUPFAM" id="SSF53223">
    <property type="entry name" value="Aminoacid dehydrogenase-like, N-terminal domain"/>
    <property type="match status" value="1"/>
</dbReference>
<evidence type="ECO:0000256" key="6">
    <source>
        <dbReference type="ARBA" id="ARBA00022801"/>
    </source>
</evidence>
<evidence type="ECO:0000256" key="3">
    <source>
        <dbReference type="ARBA" id="ARBA00022563"/>
    </source>
</evidence>
<reference evidence="15 16" key="1">
    <citation type="journal article" date="2017" name="Arch. Microbiol.">
        <title>Mariprofundus micogutta sp. nov., a novel iron-oxidizing zetaproteobacterium isolated from a deep-sea hydrothermal field at the Bayonnaise knoll of the Izu-Ogasawara arc, and a description of Mariprofundales ord. nov. and Zetaproteobacteria classis nov.</title>
        <authorList>
            <person name="Makita H."/>
            <person name="Tanaka E."/>
            <person name="Mitsunobu S."/>
            <person name="Miyazaki M."/>
            <person name="Nunoura T."/>
            <person name="Uematsu K."/>
            <person name="Takaki Y."/>
            <person name="Nishi S."/>
            <person name="Shimamura S."/>
            <person name="Takai K."/>
        </authorList>
    </citation>
    <scope>NUCLEOTIDE SEQUENCE [LARGE SCALE GENOMIC DNA]</scope>
    <source>
        <strain evidence="15 16">ET2</strain>
    </source>
</reference>
<keyword evidence="10 12" id="KW-0486">Methionine biosynthesis</keyword>
<dbReference type="AlphaFoldDB" id="A0A1L8CME2"/>
<comment type="pathway">
    <text evidence="1 12">One-carbon metabolism; tetrahydrofolate interconversion.</text>
</comment>
<comment type="caution">
    <text evidence="15">The sequence shown here is derived from an EMBL/GenBank/DDBJ whole genome shotgun (WGS) entry which is preliminary data.</text>
</comment>